<comment type="similarity">
    <text evidence="2 16">Belongs to the glycosyltransferase 43 family.</text>
</comment>
<dbReference type="Pfam" id="PF03360">
    <property type="entry name" value="Glyco_transf_43"/>
    <property type="match status" value="1"/>
</dbReference>
<dbReference type="Gene3D" id="3.90.550.10">
    <property type="entry name" value="Spore Coat Polysaccharide Biosynthesis Protein SpsA, Chain A"/>
    <property type="match status" value="1"/>
</dbReference>
<keyword evidence="6 14" id="KW-0479">Metal-binding</keyword>
<evidence type="ECO:0000256" key="10">
    <source>
        <dbReference type="ARBA" id="ARBA00023180"/>
    </source>
</evidence>
<evidence type="ECO:0000256" key="9">
    <source>
        <dbReference type="ARBA" id="ARBA00023136"/>
    </source>
</evidence>
<comment type="cofactor">
    <cofactor evidence="14 16">
        <name>Mn(2+)</name>
        <dbReference type="ChEBI" id="CHEBI:29035"/>
    </cofactor>
</comment>
<comment type="subcellular location">
    <subcellularLocation>
        <location evidence="16">Golgi apparatus membrane</location>
        <topology evidence="16">Single-pass type II membrane protein</topology>
    </subcellularLocation>
    <subcellularLocation>
        <location evidence="1">Membrane</location>
        <topology evidence="1">Single-pass type II membrane protein</topology>
    </subcellularLocation>
</comment>
<dbReference type="InterPro" id="IPR029044">
    <property type="entry name" value="Nucleotide-diphossugar_trans"/>
</dbReference>
<dbReference type="GO" id="GO:0015018">
    <property type="term" value="F:galactosylgalactosylxylosylprotein 3-beta-glucuronosyltransferase activity"/>
    <property type="evidence" value="ECO:0007669"/>
    <property type="project" value="UniProtKB-UniRule"/>
</dbReference>
<dbReference type="OrthoDB" id="675023at2759"/>
<dbReference type="PANTHER" id="PTHR10896:SF65">
    <property type="entry name" value="GALACTOSYLGALACTOSYLXYLOSYLPROTEIN 3-BETA-GLUCURONOSYLTRANSFERASE 3"/>
    <property type="match status" value="1"/>
</dbReference>
<dbReference type="SUPFAM" id="SSF53448">
    <property type="entry name" value="Nucleotide-diphospho-sugar transferases"/>
    <property type="match status" value="1"/>
</dbReference>
<keyword evidence="8 16" id="KW-1133">Transmembrane helix</keyword>
<comment type="pathway">
    <text evidence="16">Protein modification; protein glycosylation.</text>
</comment>
<evidence type="ECO:0000256" key="3">
    <source>
        <dbReference type="ARBA" id="ARBA00012641"/>
    </source>
</evidence>
<keyword evidence="16" id="KW-0333">Golgi apparatus</keyword>
<dbReference type="FunFam" id="3.90.550.10:FF:000044">
    <property type="entry name" value="Galactosylgalactosylxylosylprotein 3-beta-glucuronosyltransferase"/>
    <property type="match status" value="1"/>
</dbReference>
<evidence type="ECO:0000256" key="7">
    <source>
        <dbReference type="ARBA" id="ARBA00022968"/>
    </source>
</evidence>
<dbReference type="STRING" id="6211.A0A087W1C6"/>
<organism evidence="17 18">
    <name type="scientific">Echinococcus multilocularis</name>
    <name type="common">Fox tapeworm</name>
    <dbReference type="NCBI Taxonomy" id="6211"/>
    <lineage>
        <taxon>Eukaryota</taxon>
        <taxon>Metazoa</taxon>
        <taxon>Spiralia</taxon>
        <taxon>Lophotrochozoa</taxon>
        <taxon>Platyhelminthes</taxon>
        <taxon>Cestoda</taxon>
        <taxon>Eucestoda</taxon>
        <taxon>Cyclophyllidea</taxon>
        <taxon>Taeniidae</taxon>
        <taxon>Echinococcus</taxon>
    </lineage>
</organism>
<reference evidence="17" key="2">
    <citation type="submission" date="2015-11" db="EMBL/GenBank/DDBJ databases">
        <authorList>
            <person name="Zhang Y."/>
            <person name="Guo Z."/>
        </authorList>
    </citation>
    <scope>NUCLEOTIDE SEQUENCE</scope>
</reference>
<dbReference type="OMA" id="KGLNYTH"/>
<dbReference type="GO" id="GO:0000139">
    <property type="term" value="C:Golgi membrane"/>
    <property type="evidence" value="ECO:0007669"/>
    <property type="project" value="UniProtKB-SubCell"/>
</dbReference>
<dbReference type="GO" id="GO:0050650">
    <property type="term" value="P:chondroitin sulfate proteoglycan biosynthetic process"/>
    <property type="evidence" value="ECO:0007669"/>
    <property type="project" value="TreeGrafter"/>
</dbReference>
<evidence type="ECO:0000256" key="15">
    <source>
        <dbReference type="PIRSR" id="PIRSR605027-4"/>
    </source>
</evidence>
<feature type="active site" description="Proton donor/acceptor" evidence="13">
    <location>
        <position position="224"/>
    </location>
</feature>
<keyword evidence="18" id="KW-1185">Reference proteome</keyword>
<dbReference type="AlphaFoldDB" id="A0A087W1C6"/>
<evidence type="ECO:0000313" key="17">
    <source>
        <dbReference type="EMBL" id="CDI98498.1"/>
    </source>
</evidence>
<evidence type="ECO:0000256" key="13">
    <source>
        <dbReference type="PIRSR" id="PIRSR605027-1"/>
    </source>
</evidence>
<accession>A0A087W1C6</accession>
<proteinExistence type="inferred from homology"/>
<sequence length="275" mass="31266">MRLAAIFRAVRALFIAIFGLVLVYILYRSRPIVTIYVITPTFYRLTQKPELVRLCNTLSLVENIHWIVVEDSQNKTNLVANFLSECKVPSTHLNAASPKDRNYHIKGSNQRNAGLQWLRENIVKGKQRGVVYFADDDNTYDPRIFSEMRNLRQGATWPVGIVGGSSWEGCITAPEEPSRIVGFWTGYKPRRSFPIDMAAFAINVDLLFTYPNASFDYKHVEQQEGTLLSQVGFKSALDLEPRANGCSKILVWHTKTSVPKIPKQRPHQPPIADFL</sequence>
<gene>
    <name evidence="17" type="ORF">EmuJ_000235400</name>
</gene>
<evidence type="ECO:0000256" key="8">
    <source>
        <dbReference type="ARBA" id="ARBA00022989"/>
    </source>
</evidence>
<dbReference type="UniPathway" id="UPA00378"/>
<dbReference type="EMBL" id="LN902844">
    <property type="protein sequence ID" value="CDI98498.1"/>
    <property type="molecule type" value="Genomic_DNA"/>
</dbReference>
<protein>
    <recommendedName>
        <fullName evidence="3 16">Galactosylgalactosylxylosylprotein 3-beta-glucuronosyltransferase</fullName>
        <ecNumber evidence="3 16">2.4.1.135</ecNumber>
    </recommendedName>
</protein>
<keyword evidence="4 16" id="KW-0808">Transferase</keyword>
<comment type="catalytic activity">
    <reaction evidence="12 16">
        <text>3-O-(beta-D-galactosyl-(1-&gt;3)-beta-D-galactosyl-(1-&gt;4)-beta-D-xylosyl)-L-seryl-[protein] + UDP-alpha-D-glucuronate = 3-O-(beta-D-GlcA-(1-&gt;3)-beta-D-Gal-(1-&gt;3)-beta-D-Gal-(1-&gt;4)-beta-D-Xyl)-L-seryl-[protein] + UDP + H(+)</text>
        <dbReference type="Rhea" id="RHEA:24168"/>
        <dbReference type="Rhea" id="RHEA-COMP:12571"/>
        <dbReference type="Rhea" id="RHEA-COMP:12573"/>
        <dbReference type="ChEBI" id="CHEBI:15378"/>
        <dbReference type="ChEBI" id="CHEBI:58052"/>
        <dbReference type="ChEBI" id="CHEBI:58223"/>
        <dbReference type="ChEBI" id="CHEBI:132090"/>
        <dbReference type="ChEBI" id="CHEBI:132093"/>
        <dbReference type="EC" id="2.4.1.135"/>
    </reaction>
</comment>
<evidence type="ECO:0000313" key="18">
    <source>
        <dbReference type="Proteomes" id="UP000017246"/>
    </source>
</evidence>
<evidence type="ECO:0000256" key="11">
    <source>
        <dbReference type="ARBA" id="ARBA00023211"/>
    </source>
</evidence>
<evidence type="ECO:0000256" key="14">
    <source>
        <dbReference type="PIRSR" id="PIRSR605027-3"/>
    </source>
</evidence>
<evidence type="ECO:0000256" key="4">
    <source>
        <dbReference type="ARBA" id="ARBA00022679"/>
    </source>
</evidence>
<keyword evidence="5 16" id="KW-0812">Transmembrane</keyword>
<feature type="transmembrane region" description="Helical" evidence="16">
    <location>
        <begin position="6"/>
        <end position="27"/>
    </location>
</feature>
<feature type="binding site" evidence="14">
    <location>
        <position position="137"/>
    </location>
    <ligand>
        <name>Mn(2+)</name>
        <dbReference type="ChEBI" id="CHEBI:29035"/>
    </ligand>
</feature>
<dbReference type="CDD" id="cd00218">
    <property type="entry name" value="GlcAT-I"/>
    <property type="match status" value="1"/>
</dbReference>
<dbReference type="GO" id="GO:0046872">
    <property type="term" value="F:metal ion binding"/>
    <property type="evidence" value="ECO:0007669"/>
    <property type="project" value="UniProtKB-KW"/>
</dbReference>
<evidence type="ECO:0000256" key="16">
    <source>
        <dbReference type="RuleBase" id="RU363127"/>
    </source>
</evidence>
<evidence type="ECO:0000256" key="12">
    <source>
        <dbReference type="ARBA" id="ARBA00047979"/>
    </source>
</evidence>
<evidence type="ECO:0000256" key="6">
    <source>
        <dbReference type="ARBA" id="ARBA00022723"/>
    </source>
</evidence>
<keyword evidence="9 16" id="KW-0472">Membrane</keyword>
<reference evidence="17" key="1">
    <citation type="journal article" date="2013" name="Nature">
        <title>The genomes of four tapeworm species reveal adaptations to parasitism.</title>
        <authorList>
            <person name="Tsai I.J."/>
            <person name="Zarowiecki M."/>
            <person name="Holroyd N."/>
            <person name="Garciarrubio A."/>
            <person name="Sanchez-Flores A."/>
            <person name="Brooks K.L."/>
            <person name="Tracey A."/>
            <person name="Bobes R.J."/>
            <person name="Fragoso G."/>
            <person name="Sciutto E."/>
            <person name="Aslett M."/>
            <person name="Beasley H."/>
            <person name="Bennett H.M."/>
            <person name="Cai J."/>
            <person name="Camicia F."/>
            <person name="Clark R."/>
            <person name="Cucher M."/>
            <person name="De Silva N."/>
            <person name="Day T.A."/>
            <person name="Deplazes P."/>
            <person name="Estrada K."/>
            <person name="Fernandez C."/>
            <person name="Holland P.W."/>
            <person name="Hou J."/>
            <person name="Hu S."/>
            <person name="Huckvale T."/>
            <person name="Hung S.S."/>
            <person name="Kamenetzky L."/>
            <person name="Keane J.A."/>
            <person name="Kiss F."/>
            <person name="Koziol U."/>
            <person name="Lambert O."/>
            <person name="Liu K."/>
            <person name="Luo X."/>
            <person name="Luo Y."/>
            <person name="Macchiaroli N."/>
            <person name="Nichol S."/>
            <person name="Paps J."/>
            <person name="Parkinson J."/>
            <person name="Pouchkina-Stantcheva N."/>
            <person name="Riddiford N."/>
            <person name="Rosenzvit M."/>
            <person name="Salinas G."/>
            <person name="Wasmuth J.D."/>
            <person name="Zamanian M."/>
            <person name="Zheng Y."/>
            <person name="Cai X."/>
            <person name="Soberon X."/>
            <person name="Olson P.D."/>
            <person name="Laclette J.P."/>
            <person name="Brehm K."/>
            <person name="Berriman M."/>
            <person name="Garciarrubio A."/>
            <person name="Bobes R.J."/>
            <person name="Fragoso G."/>
            <person name="Sanchez-Flores A."/>
            <person name="Estrada K."/>
            <person name="Cevallos M.A."/>
            <person name="Morett E."/>
            <person name="Gonzalez V."/>
            <person name="Portillo T."/>
            <person name="Ochoa-Leyva A."/>
            <person name="Jose M.V."/>
            <person name="Sciutto E."/>
            <person name="Landa A."/>
            <person name="Jimenez L."/>
            <person name="Valdes V."/>
            <person name="Carrero J.C."/>
            <person name="Larralde C."/>
            <person name="Morales-Montor J."/>
            <person name="Limon-Lason J."/>
            <person name="Soberon X."/>
            <person name="Laclette J.P."/>
        </authorList>
    </citation>
    <scope>NUCLEOTIDE SEQUENCE [LARGE SCALE GENOMIC DNA]</scope>
</reference>
<dbReference type="InterPro" id="IPR005027">
    <property type="entry name" value="Glyco_trans_43"/>
</dbReference>
<keyword evidence="10" id="KW-0325">Glycoprotein</keyword>
<name>A0A087W1C6_ECHMU</name>
<dbReference type="GO" id="GO:0005975">
    <property type="term" value="P:carbohydrate metabolic process"/>
    <property type="evidence" value="ECO:0007669"/>
    <property type="project" value="TreeGrafter"/>
</dbReference>
<keyword evidence="11 14" id="KW-0464">Manganese</keyword>
<dbReference type="eggNOG" id="KOG1476">
    <property type="taxonomic scope" value="Eukaryota"/>
</dbReference>
<evidence type="ECO:0000256" key="5">
    <source>
        <dbReference type="ARBA" id="ARBA00022692"/>
    </source>
</evidence>
<dbReference type="EC" id="2.4.1.135" evidence="3 16"/>
<dbReference type="Proteomes" id="UP000017246">
    <property type="component" value="Unassembled WGS sequence"/>
</dbReference>
<evidence type="ECO:0000256" key="2">
    <source>
        <dbReference type="ARBA" id="ARBA00007706"/>
    </source>
</evidence>
<evidence type="ECO:0000256" key="1">
    <source>
        <dbReference type="ARBA" id="ARBA00004606"/>
    </source>
</evidence>
<feature type="site" description="Interaction with galactose moiety of substrate glycoprotein" evidence="15">
    <location>
        <position position="168"/>
    </location>
</feature>
<dbReference type="PANTHER" id="PTHR10896">
    <property type="entry name" value="GALACTOSYLGALACTOSYLXYLOSYLPROTEIN 3-BETA-GLUCURONOSYLTRANSFERASE BETA-1,3-GLUCURONYLTRANSFERASE"/>
    <property type="match status" value="1"/>
</dbReference>
<keyword evidence="7 16" id="KW-0735">Signal-anchor</keyword>